<dbReference type="AlphaFoldDB" id="A0A0G0JU89"/>
<organism evidence="2 3">
    <name type="scientific">Candidatus Falkowbacteria bacterium GW2011_GWE1_38_31</name>
    <dbReference type="NCBI Taxonomy" id="1618638"/>
    <lineage>
        <taxon>Bacteria</taxon>
        <taxon>Candidatus Falkowiibacteriota</taxon>
    </lineage>
</organism>
<evidence type="ECO:0008006" key="4">
    <source>
        <dbReference type="Google" id="ProtNLM"/>
    </source>
</evidence>
<reference evidence="2 3" key="1">
    <citation type="journal article" date="2015" name="Nature">
        <title>rRNA introns, odd ribosomes, and small enigmatic genomes across a large radiation of phyla.</title>
        <authorList>
            <person name="Brown C.T."/>
            <person name="Hug L.A."/>
            <person name="Thomas B.C."/>
            <person name="Sharon I."/>
            <person name="Castelle C.J."/>
            <person name="Singh A."/>
            <person name="Wilkins M.J."/>
            <person name="Williams K.H."/>
            <person name="Banfield J.F."/>
        </authorList>
    </citation>
    <scope>NUCLEOTIDE SEQUENCE [LARGE SCALE GENOMIC DNA]</scope>
</reference>
<gene>
    <name evidence="2" type="ORF">US91_C0006G0071</name>
</gene>
<feature type="transmembrane region" description="Helical" evidence="1">
    <location>
        <begin position="269"/>
        <end position="289"/>
    </location>
</feature>
<feature type="transmembrane region" description="Helical" evidence="1">
    <location>
        <begin position="82"/>
        <end position="107"/>
    </location>
</feature>
<name>A0A0G0JU89_9BACT</name>
<feature type="transmembrane region" description="Helical" evidence="1">
    <location>
        <begin position="12"/>
        <end position="29"/>
    </location>
</feature>
<protein>
    <recommendedName>
        <fullName evidence="4">Glycosyltransferase RgtA/B/C/D-like domain-containing protein</fullName>
    </recommendedName>
</protein>
<feature type="transmembrane region" description="Helical" evidence="1">
    <location>
        <begin position="296"/>
        <end position="312"/>
    </location>
</feature>
<keyword evidence="1" id="KW-0812">Transmembrane</keyword>
<proteinExistence type="predicted"/>
<dbReference type="Proteomes" id="UP000034022">
    <property type="component" value="Unassembled WGS sequence"/>
</dbReference>
<evidence type="ECO:0000313" key="2">
    <source>
        <dbReference type="EMBL" id="KKQ70232.1"/>
    </source>
</evidence>
<feature type="transmembrane region" description="Helical" evidence="1">
    <location>
        <begin position="167"/>
        <end position="200"/>
    </location>
</feature>
<evidence type="ECO:0000313" key="3">
    <source>
        <dbReference type="Proteomes" id="UP000034022"/>
    </source>
</evidence>
<dbReference type="EMBL" id="LBUU01000006">
    <property type="protein sequence ID" value="KKQ70232.1"/>
    <property type="molecule type" value="Genomic_DNA"/>
</dbReference>
<sequence length="521" mass="62363">MKFTYLNTLKALLLFFVFILFLYNSFNYLDPDFGWHLKAGEEIYQAKCVPWQENYNYTLEGKNWVDHEWLLNLISYLIYTKFGYFILNIIFAFIAFLVFFLLNFYLIKKYIRDYLHFLLIISIELIAIIGILPHSGVRMQEFSVLMFLVELILLDKFYETSKQKTLFFLPLLFLIWANLHGGFMIGLFVLWLFWIINIIAPKIINKFKINYFEYKANTNKVLLLVAILSSLSVFITPYHYKYFSFMLSYTNTYYMKHISEWLPAYLPPIIYSQQLYFIIFSLIIIFLFLNKKQSKINLWYLVLGFVLFVSALKSRRNFPLFFIASIPLITIATSNFNKENFKAFYALLFSKYLKMNLVFVLLLSMAMFLLSTNFTNTPFQNEKFCSAYPCEGLKSIKNLPQENLKIFNDYGSGGFLVWNWPNQKIFIDGRLPMLIVNNHSLLEEYYDFFDKEQISDNIKMHDINLVQGKKYKTNNYNWFEKTFLGMKNKKEKINPLEEYLLNSSEWKKIFEDENFFIYYKA</sequence>
<feature type="transmembrane region" description="Helical" evidence="1">
    <location>
        <begin position="357"/>
        <end position="375"/>
    </location>
</feature>
<comment type="caution">
    <text evidence="2">The sequence shown here is derived from an EMBL/GenBank/DDBJ whole genome shotgun (WGS) entry which is preliminary data.</text>
</comment>
<evidence type="ECO:0000256" key="1">
    <source>
        <dbReference type="SAM" id="Phobius"/>
    </source>
</evidence>
<feature type="transmembrane region" description="Helical" evidence="1">
    <location>
        <begin position="114"/>
        <end position="132"/>
    </location>
</feature>
<accession>A0A0G0JU89</accession>
<feature type="transmembrane region" description="Helical" evidence="1">
    <location>
        <begin position="221"/>
        <end position="240"/>
    </location>
</feature>
<keyword evidence="1" id="KW-1133">Transmembrane helix</keyword>
<keyword evidence="1" id="KW-0472">Membrane</keyword>
<feature type="transmembrane region" description="Helical" evidence="1">
    <location>
        <begin position="318"/>
        <end position="336"/>
    </location>
</feature>